<dbReference type="PANTHER" id="PTHR46211:SF14">
    <property type="entry name" value="GLYCEROPHOSPHODIESTER PHOSPHODIESTERASE"/>
    <property type="match status" value="1"/>
</dbReference>
<dbReference type="EMBL" id="VSSQ01021641">
    <property type="protein sequence ID" value="MPM67356.1"/>
    <property type="molecule type" value="Genomic_DNA"/>
</dbReference>
<name>A0A645BPP4_9ZZZZ</name>
<dbReference type="InterPro" id="IPR017946">
    <property type="entry name" value="PLC-like_Pdiesterase_TIM-brl"/>
</dbReference>
<dbReference type="PROSITE" id="PS51704">
    <property type="entry name" value="GP_PDE"/>
    <property type="match status" value="1"/>
</dbReference>
<evidence type="ECO:0000313" key="2">
    <source>
        <dbReference type="EMBL" id="MPM67356.1"/>
    </source>
</evidence>
<sequence>MERRVIISSFRIKSLHKVKALCPKISRSYLISEKFYKYRLKSMIFSKAIKNNSTYISSNYYITDKEFIKKSHRRDLQILCYTINTVEQYEKLLKLNVDGIFTDFPNILSSINK</sequence>
<dbReference type="GO" id="GO:0006629">
    <property type="term" value="P:lipid metabolic process"/>
    <property type="evidence" value="ECO:0007669"/>
    <property type="project" value="InterPro"/>
</dbReference>
<protein>
    <recommendedName>
        <fullName evidence="1">GP-PDE domain-containing protein</fullName>
    </recommendedName>
</protein>
<gene>
    <name evidence="2" type="ORF">SDC9_114278</name>
</gene>
<evidence type="ECO:0000259" key="1">
    <source>
        <dbReference type="PROSITE" id="PS51704"/>
    </source>
</evidence>
<comment type="caution">
    <text evidence="2">The sequence shown here is derived from an EMBL/GenBank/DDBJ whole genome shotgun (WGS) entry which is preliminary data.</text>
</comment>
<dbReference type="Pfam" id="PF03009">
    <property type="entry name" value="GDPD"/>
    <property type="match status" value="1"/>
</dbReference>
<accession>A0A645BPP4</accession>
<dbReference type="GO" id="GO:0008081">
    <property type="term" value="F:phosphoric diester hydrolase activity"/>
    <property type="evidence" value="ECO:0007669"/>
    <property type="project" value="InterPro"/>
</dbReference>
<organism evidence="2">
    <name type="scientific">bioreactor metagenome</name>
    <dbReference type="NCBI Taxonomy" id="1076179"/>
    <lineage>
        <taxon>unclassified sequences</taxon>
        <taxon>metagenomes</taxon>
        <taxon>ecological metagenomes</taxon>
    </lineage>
</organism>
<feature type="domain" description="GP-PDE" evidence="1">
    <location>
        <begin position="1"/>
        <end position="112"/>
    </location>
</feature>
<reference evidence="2" key="1">
    <citation type="submission" date="2019-08" db="EMBL/GenBank/DDBJ databases">
        <authorList>
            <person name="Kucharzyk K."/>
            <person name="Murdoch R.W."/>
            <person name="Higgins S."/>
            <person name="Loffler F."/>
        </authorList>
    </citation>
    <scope>NUCLEOTIDE SEQUENCE</scope>
</reference>
<dbReference type="SUPFAM" id="SSF51695">
    <property type="entry name" value="PLC-like phosphodiesterases"/>
    <property type="match status" value="1"/>
</dbReference>
<dbReference type="CDD" id="cd08556">
    <property type="entry name" value="GDPD"/>
    <property type="match status" value="1"/>
</dbReference>
<dbReference type="PANTHER" id="PTHR46211">
    <property type="entry name" value="GLYCEROPHOSPHORYL DIESTER PHOSPHODIESTERASE"/>
    <property type="match status" value="1"/>
</dbReference>
<dbReference type="AlphaFoldDB" id="A0A645BPP4"/>
<dbReference type="Gene3D" id="3.20.20.190">
    <property type="entry name" value="Phosphatidylinositol (PI) phosphodiesterase"/>
    <property type="match status" value="1"/>
</dbReference>
<dbReference type="InterPro" id="IPR030395">
    <property type="entry name" value="GP_PDE_dom"/>
</dbReference>
<proteinExistence type="predicted"/>